<dbReference type="Gene3D" id="2.80.10.50">
    <property type="match status" value="3"/>
</dbReference>
<feature type="signal peptide" evidence="1">
    <location>
        <begin position="1"/>
        <end position="26"/>
    </location>
</feature>
<keyword evidence="3" id="KW-0858">Xylan degradation</keyword>
<dbReference type="SMART" id="SM00458">
    <property type="entry name" value="RICIN"/>
    <property type="match status" value="1"/>
</dbReference>
<dbReference type="CDD" id="cd08983">
    <property type="entry name" value="GH43_Bt3655-like"/>
    <property type="match status" value="1"/>
</dbReference>
<dbReference type="SUPFAM" id="SSF75005">
    <property type="entry name" value="Arabinanase/levansucrase/invertase"/>
    <property type="match status" value="2"/>
</dbReference>
<dbReference type="InterPro" id="IPR050727">
    <property type="entry name" value="GH43_arabinanases"/>
</dbReference>
<dbReference type="InterPro" id="IPR035992">
    <property type="entry name" value="Ricin_B-like_lectins"/>
</dbReference>
<dbReference type="PANTHER" id="PTHR43301:SF3">
    <property type="entry name" value="ARABINAN ENDO-1,5-ALPHA-L-ARABINOSIDASE A-RELATED"/>
    <property type="match status" value="1"/>
</dbReference>
<evidence type="ECO:0000313" key="4">
    <source>
        <dbReference type="Proteomes" id="UP000324678"/>
    </source>
</evidence>
<dbReference type="Proteomes" id="UP000324678">
    <property type="component" value="Chromosome"/>
</dbReference>
<keyword evidence="3" id="KW-0624">Polysaccharide degradation</keyword>
<reference evidence="3 4" key="1">
    <citation type="submission" date="2019-09" db="EMBL/GenBank/DDBJ databases">
        <title>Genome sequencing of strain KACC 19306.</title>
        <authorList>
            <person name="Heo J."/>
            <person name="Kim S.-J."/>
            <person name="Kim J.-S."/>
            <person name="Hong S.-B."/>
            <person name="Kwon S.-W."/>
        </authorList>
    </citation>
    <scope>NUCLEOTIDE SEQUENCE [LARGE SCALE GENOMIC DNA]</scope>
    <source>
        <strain evidence="3 4">KACC 19306</strain>
    </source>
</reference>
<dbReference type="GO" id="GO:0016798">
    <property type="term" value="F:hydrolase activity, acting on glycosyl bonds"/>
    <property type="evidence" value="ECO:0007669"/>
    <property type="project" value="UniProtKB-KW"/>
</dbReference>
<dbReference type="RefSeq" id="WP_149161514.1">
    <property type="nucleotide sequence ID" value="NZ_CP043505.1"/>
</dbReference>
<dbReference type="PROSITE" id="PS50231">
    <property type="entry name" value="RICIN_B_LECTIN"/>
    <property type="match status" value="1"/>
</dbReference>
<evidence type="ECO:0000259" key="2">
    <source>
        <dbReference type="SMART" id="SM00458"/>
    </source>
</evidence>
<dbReference type="GO" id="GO:0045493">
    <property type="term" value="P:xylan catabolic process"/>
    <property type="evidence" value="ECO:0007669"/>
    <property type="project" value="UniProtKB-KW"/>
</dbReference>
<evidence type="ECO:0000313" key="3">
    <source>
        <dbReference type="EMBL" id="QEO15500.1"/>
    </source>
</evidence>
<dbReference type="CDD" id="cd00161">
    <property type="entry name" value="beta-trefoil_Ricin-like"/>
    <property type="match status" value="1"/>
</dbReference>
<accession>A0A5C1YJR0</accession>
<organism evidence="3 4">
    <name type="scientific">Agromyces intestinalis</name>
    <dbReference type="NCBI Taxonomy" id="2592652"/>
    <lineage>
        <taxon>Bacteria</taxon>
        <taxon>Bacillati</taxon>
        <taxon>Actinomycetota</taxon>
        <taxon>Actinomycetes</taxon>
        <taxon>Micrococcales</taxon>
        <taxon>Microbacteriaceae</taxon>
        <taxon>Agromyces</taxon>
    </lineage>
</organism>
<dbReference type="SUPFAM" id="SSF50370">
    <property type="entry name" value="Ricin B-like lectins"/>
    <property type="match status" value="1"/>
</dbReference>
<dbReference type="InterPro" id="IPR000772">
    <property type="entry name" value="Ricin_B_lectin"/>
</dbReference>
<keyword evidence="1" id="KW-0732">Signal</keyword>
<dbReference type="OrthoDB" id="9758923at2"/>
<feature type="chain" id="PRO_5039291900" evidence="1">
    <location>
        <begin position="27"/>
        <end position="488"/>
    </location>
</feature>
<dbReference type="AlphaFoldDB" id="A0A5C1YJR0"/>
<evidence type="ECO:0000256" key="1">
    <source>
        <dbReference type="SAM" id="SignalP"/>
    </source>
</evidence>
<feature type="domain" description="Ricin B lectin" evidence="2">
    <location>
        <begin position="352"/>
        <end position="486"/>
    </location>
</feature>
<dbReference type="InterPro" id="IPR023296">
    <property type="entry name" value="Glyco_hydro_beta-prop_sf"/>
</dbReference>
<keyword evidence="3" id="KW-0326">Glycosidase</keyword>
<keyword evidence="3" id="KW-0119">Carbohydrate metabolism</keyword>
<gene>
    <name evidence="3" type="ORF">FLP10_14470</name>
</gene>
<dbReference type="PANTHER" id="PTHR43301">
    <property type="entry name" value="ARABINAN ENDO-1,5-ALPHA-L-ARABINOSIDASE"/>
    <property type="match status" value="1"/>
</dbReference>
<dbReference type="EMBL" id="CP043505">
    <property type="protein sequence ID" value="QEO15500.1"/>
    <property type="molecule type" value="Genomic_DNA"/>
</dbReference>
<proteinExistence type="predicted"/>
<dbReference type="Gene3D" id="2.115.10.20">
    <property type="entry name" value="Glycosyl hydrolase domain, family 43"/>
    <property type="match status" value="1"/>
</dbReference>
<sequence>MWKHVPRLLATLAAAVLLAGTWTVTAPERAQALDPFTGYLMAHFTGESANGEQIYFAHSRDGLNWTDLNAGQPVLLSTVGTRGVRDPALVRSPNGDRYWIIATDLRIASGTTWEQAANQGSKSLVVWESTDLVNWSAPRLVGVANGISGAGDAWAPEAIYNPATGDYVVYWATNSARNGVTKHRIWYSRTSDFRTFTAPQVYIDRSGSAATIDTQIIEVANSVGGYRYYRTSADGVIASNGDITVEASNSILGSWTSLGNLRHLNISNAGFGNAVEGPMWMRFNGRDEWALWLDQYGTGRGYMPITSTNLGSVQNFRTASGYSLGSNRKRHGTILNLTAAEESRVLARWGSAGERVTNRHSGLVLDVQNPNTSNGAKVGQYAWNGGAWQQWKFEDAGSGYVRIRSVHSNKCLDVAGTANGAEVQQYDCHTGTNQQFTLRSTSNGYVQIVDRRSGRCLDVPGWSTANGTIIKIYDCNNGNNQQWLRAAA</sequence>
<dbReference type="KEGG" id="ail:FLP10_14470"/>
<keyword evidence="3" id="KW-0378">Hydrolase</keyword>
<dbReference type="Pfam" id="PF00652">
    <property type="entry name" value="Ricin_B_lectin"/>
    <property type="match status" value="1"/>
</dbReference>
<name>A0A5C1YJR0_9MICO</name>
<protein>
    <submittedName>
        <fullName evidence="3">1,4-beta-xylanase</fullName>
    </submittedName>
</protein>
<keyword evidence="4" id="KW-1185">Reference proteome</keyword>